<dbReference type="AlphaFoldDB" id="A0A0G1L3E7"/>
<sequence length="106" mass="11510">MTRYLANLPAGKPITVQEVNSIVHYLADFLIIISLVLAVIMLTISGIRYMTAAGSPDRIKKAQATLKNAIIGTFIIMGTGVIINTIYGIVTRNFFCRVGFGGICIF</sequence>
<evidence type="ECO:0000313" key="3">
    <source>
        <dbReference type="Proteomes" id="UP000034368"/>
    </source>
</evidence>
<proteinExistence type="predicted"/>
<dbReference type="Pfam" id="PF18895">
    <property type="entry name" value="T4SS_pilin"/>
    <property type="match status" value="1"/>
</dbReference>
<reference evidence="2 3" key="1">
    <citation type="journal article" date="2015" name="Nature">
        <title>rRNA introns, odd ribosomes, and small enigmatic genomes across a large radiation of phyla.</title>
        <authorList>
            <person name="Brown C.T."/>
            <person name="Hug L.A."/>
            <person name="Thomas B.C."/>
            <person name="Sharon I."/>
            <person name="Castelle C.J."/>
            <person name="Singh A."/>
            <person name="Wilkins M.J."/>
            <person name="Williams K.H."/>
            <person name="Banfield J.F."/>
        </authorList>
    </citation>
    <scope>NUCLEOTIDE SEQUENCE [LARGE SCALE GENOMIC DNA]</scope>
</reference>
<keyword evidence="1" id="KW-0472">Membrane</keyword>
<feature type="transmembrane region" description="Helical" evidence="1">
    <location>
        <begin position="22"/>
        <end position="47"/>
    </location>
</feature>
<dbReference type="Proteomes" id="UP000034368">
    <property type="component" value="Unassembled WGS sequence"/>
</dbReference>
<comment type="caution">
    <text evidence="2">The sequence shown here is derived from an EMBL/GenBank/DDBJ whole genome shotgun (WGS) entry which is preliminary data.</text>
</comment>
<evidence type="ECO:0008006" key="4">
    <source>
        <dbReference type="Google" id="ProtNLM"/>
    </source>
</evidence>
<dbReference type="InterPro" id="IPR043993">
    <property type="entry name" value="T4SS_pilin"/>
</dbReference>
<organism evidence="2 3">
    <name type="scientific">Candidatus Yanofskybacteria bacterium GW2011_GWB1_45_11</name>
    <dbReference type="NCBI Taxonomy" id="1619026"/>
    <lineage>
        <taxon>Bacteria</taxon>
        <taxon>Candidatus Yanofskyibacteriota</taxon>
    </lineage>
</organism>
<protein>
    <recommendedName>
        <fullName evidence="4">Integral membrane protein</fullName>
    </recommendedName>
</protein>
<gene>
    <name evidence="2" type="ORF">UW90_C0002G0012</name>
</gene>
<keyword evidence="1" id="KW-1133">Transmembrane helix</keyword>
<evidence type="ECO:0000313" key="2">
    <source>
        <dbReference type="EMBL" id="KKT90363.1"/>
    </source>
</evidence>
<feature type="transmembrane region" description="Helical" evidence="1">
    <location>
        <begin position="68"/>
        <end position="90"/>
    </location>
</feature>
<keyword evidence="1" id="KW-0812">Transmembrane</keyword>
<evidence type="ECO:0000256" key="1">
    <source>
        <dbReference type="SAM" id="Phobius"/>
    </source>
</evidence>
<accession>A0A0G1L3E7</accession>
<name>A0A0G1L3E7_9BACT</name>
<dbReference type="EMBL" id="LCKD01000002">
    <property type="protein sequence ID" value="KKT90363.1"/>
    <property type="molecule type" value="Genomic_DNA"/>
</dbReference>